<accession>A0ACB9TC43</accession>
<organism evidence="1 2">
    <name type="scientific">Holotrichia oblita</name>
    <name type="common">Chafer beetle</name>
    <dbReference type="NCBI Taxonomy" id="644536"/>
    <lineage>
        <taxon>Eukaryota</taxon>
        <taxon>Metazoa</taxon>
        <taxon>Ecdysozoa</taxon>
        <taxon>Arthropoda</taxon>
        <taxon>Hexapoda</taxon>
        <taxon>Insecta</taxon>
        <taxon>Pterygota</taxon>
        <taxon>Neoptera</taxon>
        <taxon>Endopterygota</taxon>
        <taxon>Coleoptera</taxon>
        <taxon>Polyphaga</taxon>
        <taxon>Scarabaeiformia</taxon>
        <taxon>Scarabaeidae</taxon>
        <taxon>Melolonthinae</taxon>
        <taxon>Holotrichia</taxon>
    </lineage>
</organism>
<evidence type="ECO:0000313" key="1">
    <source>
        <dbReference type="EMBL" id="KAI4464371.1"/>
    </source>
</evidence>
<reference evidence="1" key="1">
    <citation type="submission" date="2022-04" db="EMBL/GenBank/DDBJ databases">
        <title>Chromosome-scale genome assembly of Holotrichia oblita Faldermann.</title>
        <authorList>
            <person name="Rongchong L."/>
        </authorList>
    </citation>
    <scope>NUCLEOTIDE SEQUENCE</scope>
    <source>
        <strain evidence="1">81SQS9</strain>
    </source>
</reference>
<proteinExistence type="predicted"/>
<evidence type="ECO:0000313" key="2">
    <source>
        <dbReference type="Proteomes" id="UP001056778"/>
    </source>
</evidence>
<name>A0ACB9TC43_HOLOL</name>
<protein>
    <submittedName>
        <fullName evidence="1">Myotrophin</fullName>
    </submittedName>
</protein>
<keyword evidence="2" id="KW-1185">Reference proteome</keyword>
<gene>
    <name evidence="1" type="ORF">MML48_3g00004795</name>
</gene>
<sequence length="184" mass="20121">MSRCGEQHHSHDKCQIDTKSSNVFQSLDELDFERGIWSAAQSGDLDKVISLLDKGENVDVKDTSGYTALHYAARNGHSNVCKYLIARGCDVNAVTKAGLATSLHRACSAGSYNIVKILLEHKADVNLQDSDGKTALHRAASAQNKPICEQLLAVSSDLKFVKDAKDKVPFDYATEETLLDLLKI</sequence>
<dbReference type="EMBL" id="CM043017">
    <property type="protein sequence ID" value="KAI4464371.1"/>
    <property type="molecule type" value="Genomic_DNA"/>
</dbReference>
<dbReference type="Proteomes" id="UP001056778">
    <property type="component" value="Chromosome 3"/>
</dbReference>
<comment type="caution">
    <text evidence="1">The sequence shown here is derived from an EMBL/GenBank/DDBJ whole genome shotgun (WGS) entry which is preliminary data.</text>
</comment>